<proteinExistence type="predicted"/>
<protein>
    <submittedName>
        <fullName evidence="1">Uncharacterized protein</fullName>
    </submittedName>
</protein>
<comment type="caution">
    <text evidence="1">The sequence shown here is derived from an EMBL/GenBank/DDBJ whole genome shotgun (WGS) entry which is preliminary data.</text>
</comment>
<evidence type="ECO:0000313" key="1">
    <source>
        <dbReference type="EMBL" id="OQB40851.1"/>
    </source>
</evidence>
<organism evidence="1">
    <name type="scientific">candidate division CPR1 bacterium ADurb.Bin160</name>
    <dbReference type="NCBI Taxonomy" id="1852826"/>
    <lineage>
        <taxon>Bacteria</taxon>
        <taxon>candidate division CPR1</taxon>
    </lineage>
</organism>
<dbReference type="Proteomes" id="UP000485621">
    <property type="component" value="Unassembled WGS sequence"/>
</dbReference>
<dbReference type="EMBL" id="MWDB01000030">
    <property type="protein sequence ID" value="OQB40851.1"/>
    <property type="molecule type" value="Genomic_DNA"/>
</dbReference>
<dbReference type="AlphaFoldDB" id="A0A1V5ZKX8"/>
<accession>A0A1V5ZKX8</accession>
<name>A0A1V5ZKX8_9BACT</name>
<sequence>MNNLKKLYIEEVFGNIYLESSMKEVFFSLANNINPTKIALNILNTTFDLMTSDELMGVLSMLIKAPKISRKERESFIQFLDSLYDKSKKNEVDDEYYEPIPPEYYENFVDKSFIIFNKIKTLPVVRSIINFLTNTQIPTIPDLNQFTAALTLYILSEGMSNTIIYIQDKIKRKE</sequence>
<reference evidence="1" key="1">
    <citation type="submission" date="2017-02" db="EMBL/GenBank/DDBJ databases">
        <title>Delving into the versatile metabolic prowess of the omnipresent phylum Bacteroidetes.</title>
        <authorList>
            <person name="Nobu M.K."/>
            <person name="Mei R."/>
            <person name="Narihiro T."/>
            <person name="Kuroda K."/>
            <person name="Liu W.-T."/>
        </authorList>
    </citation>
    <scope>NUCLEOTIDE SEQUENCE</scope>
    <source>
        <strain evidence="1">ADurb.Bin160</strain>
    </source>
</reference>
<gene>
    <name evidence="1" type="ORF">BWY04_01170</name>
</gene>